<dbReference type="PANTHER" id="PTHR34039:SF1">
    <property type="entry name" value="UPF0102 PROTEIN YRAN"/>
    <property type="match status" value="1"/>
</dbReference>
<keyword evidence="3" id="KW-0378">Hydrolase</keyword>
<protein>
    <recommendedName>
        <fullName evidence="2">UPF0102 protein FHS79_001107</fullName>
    </recommendedName>
</protein>
<dbReference type="PANTHER" id="PTHR34039">
    <property type="entry name" value="UPF0102 PROTEIN YRAN"/>
    <property type="match status" value="1"/>
</dbReference>
<dbReference type="SUPFAM" id="SSF52980">
    <property type="entry name" value="Restriction endonuclease-like"/>
    <property type="match status" value="1"/>
</dbReference>
<reference evidence="3 4" key="1">
    <citation type="submission" date="2020-08" db="EMBL/GenBank/DDBJ databases">
        <title>Genomic Encyclopedia of Type Strains, Phase IV (KMG-IV): sequencing the most valuable type-strain genomes for metagenomic binning, comparative biology and taxonomic classification.</title>
        <authorList>
            <person name="Goeker M."/>
        </authorList>
    </citation>
    <scope>NUCLEOTIDE SEQUENCE [LARGE SCALE GENOMIC DNA]</scope>
    <source>
        <strain evidence="3 4">DSM 102189</strain>
    </source>
</reference>
<dbReference type="InterPro" id="IPR003509">
    <property type="entry name" value="UPF0102_YraN-like"/>
</dbReference>
<evidence type="ECO:0000256" key="2">
    <source>
        <dbReference type="HAMAP-Rule" id="MF_00048"/>
    </source>
</evidence>
<dbReference type="HAMAP" id="MF_00048">
    <property type="entry name" value="UPF0102"/>
    <property type="match status" value="1"/>
</dbReference>
<dbReference type="InterPro" id="IPR011856">
    <property type="entry name" value="tRNA_endonuc-like_dom_sf"/>
</dbReference>
<dbReference type="Gene3D" id="3.40.1350.10">
    <property type="match status" value="1"/>
</dbReference>
<dbReference type="AlphaFoldDB" id="A0A841LAV2"/>
<dbReference type="GO" id="GO:0004519">
    <property type="term" value="F:endonuclease activity"/>
    <property type="evidence" value="ECO:0007669"/>
    <property type="project" value="UniProtKB-KW"/>
</dbReference>
<name>A0A841LAV2_9SPHN</name>
<keyword evidence="3" id="KW-0255">Endonuclease</keyword>
<proteinExistence type="inferred from homology"/>
<evidence type="ECO:0000256" key="1">
    <source>
        <dbReference type="ARBA" id="ARBA00006738"/>
    </source>
</evidence>
<evidence type="ECO:0000313" key="3">
    <source>
        <dbReference type="EMBL" id="MBB6226945.1"/>
    </source>
</evidence>
<dbReference type="RefSeq" id="WP_184196605.1">
    <property type="nucleotide sequence ID" value="NZ_BMOX01000047.1"/>
</dbReference>
<dbReference type="InterPro" id="IPR011335">
    <property type="entry name" value="Restrct_endonuc-II-like"/>
</dbReference>
<evidence type="ECO:0000313" key="4">
    <source>
        <dbReference type="Proteomes" id="UP000538147"/>
    </source>
</evidence>
<dbReference type="Proteomes" id="UP000538147">
    <property type="component" value="Unassembled WGS sequence"/>
</dbReference>
<gene>
    <name evidence="3" type="ORF">FHS79_001107</name>
</gene>
<keyword evidence="4" id="KW-1185">Reference proteome</keyword>
<accession>A0A841LAV2</accession>
<organism evidence="3 4">
    <name type="scientific">Polymorphobacter multimanifer</name>
    <dbReference type="NCBI Taxonomy" id="1070431"/>
    <lineage>
        <taxon>Bacteria</taxon>
        <taxon>Pseudomonadati</taxon>
        <taxon>Pseudomonadota</taxon>
        <taxon>Alphaproteobacteria</taxon>
        <taxon>Sphingomonadales</taxon>
        <taxon>Sphingosinicellaceae</taxon>
        <taxon>Polymorphobacter</taxon>
    </lineage>
</organism>
<dbReference type="NCBIfam" id="NF009151">
    <property type="entry name" value="PRK12497.1-5"/>
    <property type="match status" value="1"/>
</dbReference>
<keyword evidence="3" id="KW-0540">Nuclease</keyword>
<comment type="caution">
    <text evidence="3">The sequence shown here is derived from an EMBL/GenBank/DDBJ whole genome shotgun (WGS) entry which is preliminary data.</text>
</comment>
<dbReference type="EMBL" id="JACIIV010000007">
    <property type="protein sequence ID" value="MBB6226945.1"/>
    <property type="molecule type" value="Genomic_DNA"/>
</dbReference>
<sequence length="123" mass="14016">MPGRRQRAERRGRWAEAAAALYLQAKGYRILARRVRTRVGEVDIVARHGDTLVFVEVKLRSTLDSGHQALHPAARQRIDAAARVLTPRYLGACTTTRIDAVLIRPWGWPQHLIAAWRETGRWT</sequence>
<comment type="similarity">
    <text evidence="1 2">Belongs to the UPF0102 family.</text>
</comment>
<dbReference type="GO" id="GO:0003676">
    <property type="term" value="F:nucleic acid binding"/>
    <property type="evidence" value="ECO:0007669"/>
    <property type="project" value="InterPro"/>
</dbReference>
<dbReference type="Pfam" id="PF02021">
    <property type="entry name" value="UPF0102"/>
    <property type="match status" value="1"/>
</dbReference>